<keyword evidence="3 9" id="KW-0540">Nuclease</keyword>
<evidence type="ECO:0000256" key="4">
    <source>
        <dbReference type="ARBA" id="ARBA00022723"/>
    </source>
</evidence>
<dbReference type="HAMAP" id="MF_01471">
    <property type="entry name" value="Cas2"/>
    <property type="match status" value="1"/>
</dbReference>
<keyword evidence="4 9" id="KW-0479">Metal-binding</keyword>
<dbReference type="EC" id="3.1.-.-" evidence="9"/>
<dbReference type="SUPFAM" id="SSF143430">
    <property type="entry name" value="TTP0101/SSO1404-like"/>
    <property type="match status" value="1"/>
</dbReference>
<keyword evidence="12" id="KW-1185">Reference proteome</keyword>
<evidence type="ECO:0000256" key="9">
    <source>
        <dbReference type="HAMAP-Rule" id="MF_01471"/>
    </source>
</evidence>
<keyword evidence="7 9" id="KW-0460">Magnesium</keyword>
<dbReference type="EMBL" id="AUBJ02000001">
    <property type="protein sequence ID" value="MCP2330143.1"/>
    <property type="molecule type" value="Genomic_DNA"/>
</dbReference>
<proteinExistence type="inferred from homology"/>
<dbReference type="NCBIfam" id="TIGR01573">
    <property type="entry name" value="cas2"/>
    <property type="match status" value="1"/>
</dbReference>
<dbReference type="InterPro" id="IPR019199">
    <property type="entry name" value="Virulence_VapD/CRISPR_Cas2"/>
</dbReference>
<keyword evidence="6 9" id="KW-0378">Hydrolase</keyword>
<accession>A0ABT1JCB9</accession>
<dbReference type="PANTHER" id="PTHR34405">
    <property type="entry name" value="CRISPR-ASSOCIATED ENDORIBONUCLEASE CAS2"/>
    <property type="match status" value="1"/>
</dbReference>
<comment type="subunit">
    <text evidence="9">Homodimer, forms a heterotetramer with a Cas1 homodimer.</text>
</comment>
<dbReference type="PIRSF" id="PIRSF032582">
    <property type="entry name" value="Cas2"/>
    <property type="match status" value="1"/>
</dbReference>
<comment type="function">
    <text evidence="9">CRISPR (clustered regularly interspaced short palindromic repeat), is an adaptive immune system that provides protection against mobile genetic elements (viruses, transposable elements and conjugative plasmids). CRISPR clusters contain sequences complementary to antecedent mobile elements and target invading nucleic acids. CRISPR clusters are transcribed and processed into CRISPR RNA (crRNA). Functions as a ssRNA-specific endoribonuclease. Involved in the integration of spacer DNA into the CRISPR cassette.</text>
</comment>
<comment type="cofactor">
    <cofactor evidence="1 9">
        <name>Mg(2+)</name>
        <dbReference type="ChEBI" id="CHEBI:18420"/>
    </cofactor>
</comment>
<evidence type="ECO:0000256" key="3">
    <source>
        <dbReference type="ARBA" id="ARBA00022722"/>
    </source>
</evidence>
<evidence type="ECO:0000256" key="1">
    <source>
        <dbReference type="ARBA" id="ARBA00001946"/>
    </source>
</evidence>
<evidence type="ECO:0000256" key="7">
    <source>
        <dbReference type="ARBA" id="ARBA00022842"/>
    </source>
</evidence>
<evidence type="ECO:0000256" key="6">
    <source>
        <dbReference type="ARBA" id="ARBA00022801"/>
    </source>
</evidence>
<protein>
    <recommendedName>
        <fullName evidence="9">CRISPR-associated endoribonuclease Cas2</fullName>
        <ecNumber evidence="9">3.1.-.-</ecNumber>
    </recommendedName>
</protein>
<dbReference type="Gene3D" id="3.30.70.240">
    <property type="match status" value="1"/>
</dbReference>
<dbReference type="CDD" id="cd09725">
    <property type="entry name" value="Cas2_I_II_III"/>
    <property type="match status" value="1"/>
</dbReference>
<comment type="caution">
    <text evidence="11">The sequence shown here is derived from an EMBL/GenBank/DDBJ whole genome shotgun (WGS) entry which is preliminary data.</text>
</comment>
<dbReference type="Pfam" id="PF09827">
    <property type="entry name" value="CRISPR_Cas2"/>
    <property type="match status" value="1"/>
</dbReference>
<evidence type="ECO:0000256" key="10">
    <source>
        <dbReference type="PIRNR" id="PIRNR032582"/>
    </source>
</evidence>
<dbReference type="InterPro" id="IPR021127">
    <property type="entry name" value="CRISPR_associated_Cas2"/>
</dbReference>
<evidence type="ECO:0000313" key="12">
    <source>
        <dbReference type="Proteomes" id="UP000791080"/>
    </source>
</evidence>
<evidence type="ECO:0000313" key="11">
    <source>
        <dbReference type="EMBL" id="MCP2330143.1"/>
    </source>
</evidence>
<gene>
    <name evidence="9" type="primary">cas2</name>
    <name evidence="11" type="ORF">G443_000413</name>
</gene>
<organism evidence="11 12">
    <name type="scientific">Actinoalloteichus caeruleus DSM 43889</name>
    <dbReference type="NCBI Taxonomy" id="1120930"/>
    <lineage>
        <taxon>Bacteria</taxon>
        <taxon>Bacillati</taxon>
        <taxon>Actinomycetota</taxon>
        <taxon>Actinomycetes</taxon>
        <taxon>Pseudonocardiales</taxon>
        <taxon>Pseudonocardiaceae</taxon>
        <taxon>Actinoalloteichus</taxon>
        <taxon>Actinoalloteichus cyanogriseus</taxon>
    </lineage>
</organism>
<dbReference type="Proteomes" id="UP000791080">
    <property type="component" value="Unassembled WGS sequence"/>
</dbReference>
<feature type="binding site" evidence="9">
    <location>
        <position position="8"/>
    </location>
    <ligand>
        <name>Mg(2+)</name>
        <dbReference type="ChEBI" id="CHEBI:18420"/>
        <note>catalytic</note>
    </ligand>
</feature>
<sequence length="96" mass="11224">MELLISYDVETATRDGQRRLRRVAKICEAYGHRVQKSVFEVVCRPQDWVLMKHRLAEVINSERDSIRVYHLDRGSFSRAEHMGASRLAPHESPLVY</sequence>
<comment type="similarity">
    <text evidence="2 9 10">Belongs to the CRISPR-associated endoribonuclease Cas2 protein family.</text>
</comment>
<keyword evidence="5 9" id="KW-0255">Endonuclease</keyword>
<evidence type="ECO:0000256" key="8">
    <source>
        <dbReference type="ARBA" id="ARBA00023118"/>
    </source>
</evidence>
<reference evidence="11 12" key="1">
    <citation type="submission" date="2022-06" db="EMBL/GenBank/DDBJ databases">
        <title>Genomic Encyclopedia of Type Strains, Phase I: the one thousand microbial genomes (KMG-I) project.</title>
        <authorList>
            <person name="Kyrpides N."/>
        </authorList>
    </citation>
    <scope>NUCLEOTIDE SEQUENCE [LARGE SCALE GENOMIC DNA]</scope>
    <source>
        <strain evidence="11 12">DSM 43889</strain>
    </source>
</reference>
<evidence type="ECO:0000256" key="2">
    <source>
        <dbReference type="ARBA" id="ARBA00009959"/>
    </source>
</evidence>
<dbReference type="RefSeq" id="WP_026420664.1">
    <property type="nucleotide sequence ID" value="NZ_AUBJ02000001.1"/>
</dbReference>
<keyword evidence="8 9" id="KW-0051">Antiviral defense</keyword>
<evidence type="ECO:0000256" key="5">
    <source>
        <dbReference type="ARBA" id="ARBA00022759"/>
    </source>
</evidence>
<dbReference type="PANTHER" id="PTHR34405:SF3">
    <property type="entry name" value="CRISPR-ASSOCIATED ENDORIBONUCLEASE CAS2 3"/>
    <property type="match status" value="1"/>
</dbReference>
<name>A0ABT1JCB9_ACTCY</name>